<keyword evidence="1" id="KW-0472">Membrane</keyword>
<feature type="transmembrane region" description="Helical" evidence="1">
    <location>
        <begin position="133"/>
        <end position="157"/>
    </location>
</feature>
<dbReference type="RefSeq" id="WP_105913780.1">
    <property type="nucleotide sequence ID" value="NZ_JAMXDN010000028.1"/>
</dbReference>
<sequence length="220" mass="25733">MEKEQNEKLLNGLEMISGYISNELNLGKSKEEVIQSLINKMNISKEIATNLVYKNDNFTNNMKYYKTSYTRKNSLIYILSSFAIYYIFFLLFSLFNDYDIYLITSKYLGGIFGVSFILFAFALDESKNILYKYFCISITTIFSLSSFLLGCIFLNYIEWNETSTLENSYPIKLKFIINIINFFIELGPQIIGSIFLVISLIFVVIGWKFYYEITISKLKH</sequence>
<dbReference type="EMBL" id="NXGD01000007">
    <property type="protein sequence ID" value="PRN00349.1"/>
    <property type="molecule type" value="Genomic_DNA"/>
</dbReference>
<dbReference type="AlphaFoldDB" id="A0A2S9TNC8"/>
<dbReference type="Proteomes" id="UP000238811">
    <property type="component" value="Unassembled WGS sequence"/>
</dbReference>
<keyword evidence="1" id="KW-1133">Transmembrane helix</keyword>
<evidence type="ECO:0000256" key="1">
    <source>
        <dbReference type="SAM" id="Phobius"/>
    </source>
</evidence>
<reference evidence="2 3" key="1">
    <citation type="submission" date="2017-09" db="EMBL/GenBank/DDBJ databases">
        <title>Reassesment of A. cryaerophilus.</title>
        <authorList>
            <person name="Perez-Cataluna A."/>
            <person name="Collado L."/>
            <person name="Salgado O."/>
            <person name="Lefinanco V."/>
            <person name="Figueras M.J."/>
        </authorList>
    </citation>
    <scope>NUCLEOTIDE SEQUENCE [LARGE SCALE GENOMIC DNA]</scope>
    <source>
        <strain evidence="2 3">LMG 10229</strain>
    </source>
</reference>
<evidence type="ECO:0000313" key="2">
    <source>
        <dbReference type="EMBL" id="PRN00349.1"/>
    </source>
</evidence>
<comment type="caution">
    <text evidence="2">The sequence shown here is derived from an EMBL/GenBank/DDBJ whole genome shotgun (WGS) entry which is preliminary data.</text>
</comment>
<feature type="transmembrane region" description="Helical" evidence="1">
    <location>
        <begin position="75"/>
        <end position="94"/>
    </location>
</feature>
<proteinExistence type="predicted"/>
<evidence type="ECO:0000313" key="3">
    <source>
        <dbReference type="Proteomes" id="UP000238811"/>
    </source>
</evidence>
<protein>
    <submittedName>
        <fullName evidence="2">Uncharacterized protein</fullName>
    </submittedName>
</protein>
<gene>
    <name evidence="2" type="ORF">CJ668_07500</name>
</gene>
<organism evidence="2 3">
    <name type="scientific">Aliarcobacter cryaerophilus</name>
    <dbReference type="NCBI Taxonomy" id="28198"/>
    <lineage>
        <taxon>Bacteria</taxon>
        <taxon>Pseudomonadati</taxon>
        <taxon>Campylobacterota</taxon>
        <taxon>Epsilonproteobacteria</taxon>
        <taxon>Campylobacterales</taxon>
        <taxon>Arcobacteraceae</taxon>
        <taxon>Aliarcobacter</taxon>
    </lineage>
</organism>
<name>A0A2S9TNC8_9BACT</name>
<accession>A0A2S9TNC8</accession>
<feature type="transmembrane region" description="Helical" evidence="1">
    <location>
        <begin position="190"/>
        <end position="211"/>
    </location>
</feature>
<feature type="transmembrane region" description="Helical" evidence="1">
    <location>
        <begin position="100"/>
        <end position="121"/>
    </location>
</feature>
<keyword evidence="1" id="KW-0812">Transmembrane</keyword>